<evidence type="ECO:0000313" key="2">
    <source>
        <dbReference type="EMBL" id="MBW4660009.1"/>
    </source>
</evidence>
<keyword evidence="1" id="KW-0812">Transmembrane</keyword>
<dbReference type="AlphaFoldDB" id="A0A951QDN6"/>
<organism evidence="2 3">
    <name type="scientific">Drouetiella hepatica Uher 2000/2452</name>
    <dbReference type="NCBI Taxonomy" id="904376"/>
    <lineage>
        <taxon>Bacteria</taxon>
        <taxon>Bacillati</taxon>
        <taxon>Cyanobacteriota</taxon>
        <taxon>Cyanophyceae</taxon>
        <taxon>Oculatellales</taxon>
        <taxon>Oculatellaceae</taxon>
        <taxon>Drouetiella</taxon>
    </lineage>
</organism>
<gene>
    <name evidence="2" type="ORF">KME15_15145</name>
</gene>
<evidence type="ECO:0000313" key="3">
    <source>
        <dbReference type="Proteomes" id="UP000757435"/>
    </source>
</evidence>
<name>A0A951QDN6_9CYAN</name>
<reference evidence="2" key="2">
    <citation type="journal article" date="2022" name="Microbiol. Resour. Announc.">
        <title>Metagenome Sequencing to Explore Phylogenomics of Terrestrial Cyanobacteria.</title>
        <authorList>
            <person name="Ward R.D."/>
            <person name="Stajich J.E."/>
            <person name="Johansen J.R."/>
            <person name="Huntemann M."/>
            <person name="Clum A."/>
            <person name="Foster B."/>
            <person name="Foster B."/>
            <person name="Roux S."/>
            <person name="Palaniappan K."/>
            <person name="Varghese N."/>
            <person name="Mukherjee S."/>
            <person name="Reddy T.B.K."/>
            <person name="Daum C."/>
            <person name="Copeland A."/>
            <person name="Chen I.A."/>
            <person name="Ivanova N.N."/>
            <person name="Kyrpides N.C."/>
            <person name="Shapiro N."/>
            <person name="Eloe-Fadrosh E.A."/>
            <person name="Pietrasiak N."/>
        </authorList>
    </citation>
    <scope>NUCLEOTIDE SEQUENCE</scope>
    <source>
        <strain evidence="2">UHER 2000/2452</strain>
    </source>
</reference>
<proteinExistence type="predicted"/>
<evidence type="ECO:0000256" key="1">
    <source>
        <dbReference type="SAM" id="Phobius"/>
    </source>
</evidence>
<accession>A0A951QDN6</accession>
<protein>
    <recommendedName>
        <fullName evidence="4">NHLP bacteriocin system secretion protein</fullName>
    </recommendedName>
</protein>
<evidence type="ECO:0008006" key="4">
    <source>
        <dbReference type="Google" id="ProtNLM"/>
    </source>
</evidence>
<keyword evidence="1" id="KW-0472">Membrane</keyword>
<sequence>MASEQESLFRKEALEQVSSPEQLDQLMQVVNLRDWLPLASIGFLVTLALLWSVIGRIPIFVESKGLLIKNRSDSSQLTSVSYFPIVEGKQIQVGDRILIIPETNSIQEFGGLEATVTEVSPSSVTQASALKRVDGNLELAELVYTPASIEVLAQLKPNPENVTGYEWSMSKGPSEKLSGGTPVTARVTLSDRAPISFVFPFLK</sequence>
<dbReference type="EMBL" id="JAHHHD010000016">
    <property type="protein sequence ID" value="MBW4660009.1"/>
    <property type="molecule type" value="Genomic_DNA"/>
</dbReference>
<reference evidence="2" key="1">
    <citation type="submission" date="2021-05" db="EMBL/GenBank/DDBJ databases">
        <authorList>
            <person name="Pietrasiak N."/>
            <person name="Ward R."/>
            <person name="Stajich J.E."/>
            <person name="Kurbessoian T."/>
        </authorList>
    </citation>
    <scope>NUCLEOTIDE SEQUENCE</scope>
    <source>
        <strain evidence="2">UHER 2000/2452</strain>
    </source>
</reference>
<dbReference type="Proteomes" id="UP000757435">
    <property type="component" value="Unassembled WGS sequence"/>
</dbReference>
<feature type="transmembrane region" description="Helical" evidence="1">
    <location>
        <begin position="35"/>
        <end position="54"/>
    </location>
</feature>
<comment type="caution">
    <text evidence="2">The sequence shown here is derived from an EMBL/GenBank/DDBJ whole genome shotgun (WGS) entry which is preliminary data.</text>
</comment>
<keyword evidence="1" id="KW-1133">Transmembrane helix</keyword>